<reference evidence="1 2" key="1">
    <citation type="submission" date="2018-02" db="EMBL/GenBank/DDBJ databases">
        <title>novel marine gammaproteobacteria from coastal saline agro ecosystem.</title>
        <authorList>
            <person name="Krishnan R."/>
            <person name="Ramesh Kumar N."/>
        </authorList>
    </citation>
    <scope>NUCLEOTIDE SEQUENCE [LARGE SCALE GENOMIC DNA]</scope>
    <source>
        <strain evidence="1 2">228</strain>
    </source>
</reference>
<dbReference type="AlphaFoldDB" id="A0A2S5KRP2"/>
<dbReference type="Proteomes" id="UP000238196">
    <property type="component" value="Unassembled WGS sequence"/>
</dbReference>
<dbReference type="CDD" id="cd03801">
    <property type="entry name" value="GT4_PimA-like"/>
    <property type="match status" value="1"/>
</dbReference>
<dbReference type="Gene3D" id="3.40.50.2000">
    <property type="entry name" value="Glycogen Phosphorylase B"/>
    <property type="match status" value="2"/>
</dbReference>
<dbReference type="SUPFAM" id="SSF53756">
    <property type="entry name" value="UDP-Glycosyltransferase/glycogen phosphorylase"/>
    <property type="match status" value="1"/>
</dbReference>
<comment type="caution">
    <text evidence="1">The sequence shown here is derived from an EMBL/GenBank/DDBJ whole genome shotgun (WGS) entry which is preliminary data.</text>
</comment>
<dbReference type="GO" id="GO:0016757">
    <property type="term" value="F:glycosyltransferase activity"/>
    <property type="evidence" value="ECO:0007669"/>
    <property type="project" value="TreeGrafter"/>
</dbReference>
<dbReference type="OrthoDB" id="6194329at2"/>
<dbReference type="Pfam" id="PF13692">
    <property type="entry name" value="Glyco_trans_1_4"/>
    <property type="match status" value="1"/>
</dbReference>
<dbReference type="InterPro" id="IPR050194">
    <property type="entry name" value="Glycosyltransferase_grp1"/>
</dbReference>
<sequence>MLRVAFYAPLKPPDHPNPSGDRQIARLFMQALQQAGCQVELASHLRSRDGKGDLLRQQRLEQVANGLARRLIRRFLQRPAAQRPQLWFTYHHYHKAPDWIGPQVADALNIPYVIAEASYSARQHNGPWQHGLQGSIRGLHRADALLCLNPKDQPALRQLLGEQAPLHRFPPFLDLSPYLRLDTAAPARQLARQQLGEQWQIPADRPWLITAAMMRPGDKQASYHLLAEALRQLPDRPWQLLVLGDGLARADIENDFRGLPVSWLGRQPPEALQPWLSAADLFVWPAVNEAFGMALLEAQACGLPVIAGDEGGVASILAPQASQAVTPRDSQAFARAVAAALDTDLHQRGMQARQHVLEHHGLPSASQQLRQLLSALVDKYASQAQAEGTE</sequence>
<name>A0A2S5KRP2_9PROT</name>
<evidence type="ECO:0000313" key="1">
    <source>
        <dbReference type="EMBL" id="PPC77527.1"/>
    </source>
</evidence>
<accession>A0A2S5KRP2</accession>
<keyword evidence="1" id="KW-0808">Transferase</keyword>
<dbReference type="EMBL" id="PRLP01000032">
    <property type="protein sequence ID" value="PPC77527.1"/>
    <property type="molecule type" value="Genomic_DNA"/>
</dbReference>
<protein>
    <submittedName>
        <fullName evidence="1">Glycosyl transferase</fullName>
    </submittedName>
</protein>
<dbReference type="PANTHER" id="PTHR45947:SF3">
    <property type="entry name" value="SULFOQUINOVOSYL TRANSFERASE SQD2"/>
    <property type="match status" value="1"/>
</dbReference>
<proteinExistence type="predicted"/>
<evidence type="ECO:0000313" key="2">
    <source>
        <dbReference type="Proteomes" id="UP000238196"/>
    </source>
</evidence>
<organism evidence="1 2">
    <name type="scientific">Proteobacteria bacterium 228</name>
    <dbReference type="NCBI Taxonomy" id="2083153"/>
    <lineage>
        <taxon>Bacteria</taxon>
        <taxon>Pseudomonadati</taxon>
        <taxon>Pseudomonadota</taxon>
    </lineage>
</organism>
<dbReference type="PANTHER" id="PTHR45947">
    <property type="entry name" value="SULFOQUINOVOSYL TRANSFERASE SQD2"/>
    <property type="match status" value="1"/>
</dbReference>
<gene>
    <name evidence="1" type="ORF">C4K68_10015</name>
</gene>